<proteinExistence type="predicted"/>
<accession>A0A5P8JV91</accession>
<evidence type="ECO:0000313" key="3">
    <source>
        <dbReference type="Proteomes" id="UP000388452"/>
    </source>
</evidence>
<dbReference type="NCBIfam" id="TIGR02937">
    <property type="entry name" value="sigma70-ECF"/>
    <property type="match status" value="1"/>
</dbReference>
<dbReference type="Pfam" id="PF04545">
    <property type="entry name" value="Sigma70_r4"/>
    <property type="match status" value="1"/>
</dbReference>
<protein>
    <submittedName>
        <fullName evidence="2">Sigma-70 family RNA polymerase sigma factor</fullName>
    </submittedName>
</protein>
<gene>
    <name evidence="2" type="ORF">LM010_14820</name>
</gene>
<dbReference type="Gene3D" id="1.20.140.160">
    <property type="match status" value="1"/>
</dbReference>
<dbReference type="GO" id="GO:0006352">
    <property type="term" value="P:DNA-templated transcription initiation"/>
    <property type="evidence" value="ECO:0007669"/>
    <property type="project" value="InterPro"/>
</dbReference>
<dbReference type="Proteomes" id="UP000388452">
    <property type="component" value="Chromosome"/>
</dbReference>
<dbReference type="RefSeq" id="WP_003663025.1">
    <property type="nucleotide sequence ID" value="NZ_CP045068.1"/>
</dbReference>
<dbReference type="AlphaFoldDB" id="A0A5P8JV91"/>
<sequence length="141" mass="16446">MRTELEVSRIFVQFITSGVRHARIDSYRKRNMQAKAIPIYPMELQLMDRLQLRQPARLLETIPINQIPHLEDYIVNDRLSDAIARLNDEEKFVIYCKTVETMTDAEIGSLLGRSRSAISKLRHRLYQKLLKVYQDDANGGN</sequence>
<dbReference type="SUPFAM" id="SSF88659">
    <property type="entry name" value="Sigma3 and sigma4 domains of RNA polymerase sigma factors"/>
    <property type="match status" value="1"/>
</dbReference>
<dbReference type="InterPro" id="IPR014284">
    <property type="entry name" value="RNA_pol_sigma-70_dom"/>
</dbReference>
<evidence type="ECO:0000313" key="2">
    <source>
        <dbReference type="EMBL" id="QFQ92581.1"/>
    </source>
</evidence>
<reference evidence="2 3" key="1">
    <citation type="submission" date="2019-10" db="EMBL/GenBank/DDBJ databases">
        <title>Genome sequencing of Lactobacillus manihotivorans.</title>
        <authorList>
            <person name="Kim K."/>
        </authorList>
    </citation>
    <scope>NUCLEOTIDE SEQUENCE [LARGE SCALE GENOMIC DNA]</scope>
    <source>
        <strain evidence="2 3">LM010</strain>
    </source>
</reference>
<name>A0A5P8JV91_9LACO</name>
<feature type="domain" description="RNA polymerase sigma-70 region 4" evidence="1">
    <location>
        <begin position="82"/>
        <end position="129"/>
    </location>
</feature>
<dbReference type="EMBL" id="CP045068">
    <property type="protein sequence ID" value="QFQ92581.1"/>
    <property type="molecule type" value="Genomic_DNA"/>
</dbReference>
<dbReference type="InterPro" id="IPR007630">
    <property type="entry name" value="RNA_pol_sigma70_r4"/>
</dbReference>
<dbReference type="InterPro" id="IPR013324">
    <property type="entry name" value="RNA_pol_sigma_r3/r4-like"/>
</dbReference>
<organism evidence="2 3">
    <name type="scientific">Lacticaseibacillus manihotivorans</name>
    <dbReference type="NCBI Taxonomy" id="88233"/>
    <lineage>
        <taxon>Bacteria</taxon>
        <taxon>Bacillati</taxon>
        <taxon>Bacillota</taxon>
        <taxon>Bacilli</taxon>
        <taxon>Lactobacillales</taxon>
        <taxon>Lactobacillaceae</taxon>
        <taxon>Lacticaseibacillus</taxon>
    </lineage>
</organism>
<dbReference type="GO" id="GO:0003700">
    <property type="term" value="F:DNA-binding transcription factor activity"/>
    <property type="evidence" value="ECO:0007669"/>
    <property type="project" value="InterPro"/>
</dbReference>
<evidence type="ECO:0000259" key="1">
    <source>
        <dbReference type="Pfam" id="PF04545"/>
    </source>
</evidence>